<dbReference type="Gene3D" id="1.10.260.40">
    <property type="entry name" value="lambda repressor-like DNA-binding domains"/>
    <property type="match status" value="1"/>
</dbReference>
<dbReference type="RefSeq" id="WP_190016689.1">
    <property type="nucleotide sequence ID" value="NZ_BMUE01000008.1"/>
</dbReference>
<reference evidence="2" key="2">
    <citation type="submission" date="2020-09" db="EMBL/GenBank/DDBJ databases">
        <authorList>
            <person name="Sun Q."/>
            <person name="Ohkuma M."/>
        </authorList>
    </citation>
    <scope>NUCLEOTIDE SEQUENCE</scope>
    <source>
        <strain evidence="2">JCM 4490</strain>
    </source>
</reference>
<dbReference type="EMBL" id="BMUE01000008">
    <property type="protein sequence ID" value="GGW59221.1"/>
    <property type="molecule type" value="Genomic_DNA"/>
</dbReference>
<sequence length="246" mass="26760">MHAAADAPHPDELSAIVTAIDELLSLLGMDRDAIDLDGISYQAGIPVERVHALLNGEEAQPEQLQDVFRQRLVFLRDTRVKAGGKRYTLDEIAAGAGISHGQVGYLLSGERKPGFTVLAGLERFFAVPPGFFTATERQALYRSLKPVHESLTHVALLKGKGISQLALRSTLAPGTSSDRLGEELRSALQAALSQPEPEPEDPEVRELADRMLSLPAKSRRRIIPLIKDLLGLVRAESDSPTDRPAH</sequence>
<dbReference type="Proteomes" id="UP000620224">
    <property type="component" value="Unassembled WGS sequence"/>
</dbReference>
<dbReference type="CDD" id="cd00093">
    <property type="entry name" value="HTH_XRE"/>
    <property type="match status" value="1"/>
</dbReference>
<dbReference type="InterPro" id="IPR010982">
    <property type="entry name" value="Lambda_DNA-bd_dom_sf"/>
</dbReference>
<evidence type="ECO:0000259" key="1">
    <source>
        <dbReference type="PROSITE" id="PS50943"/>
    </source>
</evidence>
<dbReference type="SUPFAM" id="SSF47413">
    <property type="entry name" value="lambda repressor-like DNA-binding domains"/>
    <property type="match status" value="1"/>
</dbReference>
<dbReference type="Pfam" id="PF01381">
    <property type="entry name" value="HTH_3"/>
    <property type="match status" value="1"/>
</dbReference>
<organism evidence="2 3">
    <name type="scientific">Streptomyces lucensis JCM 4490</name>
    <dbReference type="NCBI Taxonomy" id="1306176"/>
    <lineage>
        <taxon>Bacteria</taxon>
        <taxon>Bacillati</taxon>
        <taxon>Actinomycetota</taxon>
        <taxon>Actinomycetes</taxon>
        <taxon>Kitasatosporales</taxon>
        <taxon>Streptomycetaceae</taxon>
        <taxon>Streptomyces</taxon>
    </lineage>
</organism>
<gene>
    <name evidence="2" type="ORF">GCM10010503_40510</name>
</gene>
<comment type="caution">
    <text evidence="2">The sequence shown here is derived from an EMBL/GenBank/DDBJ whole genome shotgun (WGS) entry which is preliminary data.</text>
</comment>
<accession>A0A918J813</accession>
<feature type="domain" description="HTH cro/C1-type" evidence="1">
    <location>
        <begin position="75"/>
        <end position="132"/>
    </location>
</feature>
<name>A0A918J813_9ACTN</name>
<dbReference type="PROSITE" id="PS50943">
    <property type="entry name" value="HTH_CROC1"/>
    <property type="match status" value="1"/>
</dbReference>
<dbReference type="AlphaFoldDB" id="A0A918J813"/>
<evidence type="ECO:0000313" key="2">
    <source>
        <dbReference type="EMBL" id="GGW59221.1"/>
    </source>
</evidence>
<protein>
    <recommendedName>
        <fullName evidence="1">HTH cro/C1-type domain-containing protein</fullName>
    </recommendedName>
</protein>
<proteinExistence type="predicted"/>
<dbReference type="InterPro" id="IPR001387">
    <property type="entry name" value="Cro/C1-type_HTH"/>
</dbReference>
<reference evidence="2" key="1">
    <citation type="journal article" date="2014" name="Int. J. Syst. Evol. Microbiol.">
        <title>Complete genome sequence of Corynebacterium casei LMG S-19264T (=DSM 44701T), isolated from a smear-ripened cheese.</title>
        <authorList>
            <consortium name="US DOE Joint Genome Institute (JGI-PGF)"/>
            <person name="Walter F."/>
            <person name="Albersmeier A."/>
            <person name="Kalinowski J."/>
            <person name="Ruckert C."/>
        </authorList>
    </citation>
    <scope>NUCLEOTIDE SEQUENCE</scope>
    <source>
        <strain evidence="2">JCM 4490</strain>
    </source>
</reference>
<dbReference type="SMART" id="SM00530">
    <property type="entry name" value="HTH_XRE"/>
    <property type="match status" value="1"/>
</dbReference>
<dbReference type="GO" id="GO:0003677">
    <property type="term" value="F:DNA binding"/>
    <property type="evidence" value="ECO:0007669"/>
    <property type="project" value="InterPro"/>
</dbReference>
<evidence type="ECO:0000313" key="3">
    <source>
        <dbReference type="Proteomes" id="UP000620224"/>
    </source>
</evidence>
<keyword evidence="3" id="KW-1185">Reference proteome</keyword>